<dbReference type="RefSeq" id="WP_122918047.1">
    <property type="nucleotide sequence ID" value="NZ_RHHQ01000008.1"/>
</dbReference>
<feature type="transmembrane region" description="Helical" evidence="7">
    <location>
        <begin position="7"/>
        <end position="25"/>
    </location>
</feature>
<evidence type="ECO:0000313" key="10">
    <source>
        <dbReference type="Proteomes" id="UP000271031"/>
    </source>
</evidence>
<dbReference type="EMBL" id="RHHQ01000008">
    <property type="protein sequence ID" value="RNB89793.1"/>
    <property type="molecule type" value="Genomic_DNA"/>
</dbReference>
<comment type="caution">
    <text evidence="9">The sequence shown here is derived from an EMBL/GenBank/DDBJ whole genome shotgun (WGS) entry which is preliminary data.</text>
</comment>
<feature type="transmembrane region" description="Helical" evidence="7">
    <location>
        <begin position="121"/>
        <end position="143"/>
    </location>
</feature>
<evidence type="ECO:0000256" key="6">
    <source>
        <dbReference type="ARBA" id="ARBA00023136"/>
    </source>
</evidence>
<comment type="subcellular location">
    <subcellularLocation>
        <location evidence="1">Cell membrane</location>
        <topology evidence="1">Multi-pass membrane protein</topology>
    </subcellularLocation>
</comment>
<gene>
    <name evidence="9" type="ORF">EDM56_11545</name>
</gene>
<sequence>MRTQAKADGMLVIVTLFWGSSYLFMKMGLTALQEFNLIALRFGIAFLLAGLIFYRRMLRSDWRTIRSALVLGVILFGVFASVTFGVKMTTTANAGFLVSLTVIIVPIISSIIGRKIPEGKVIVGVILAIVGIGLMTVTSSLAIGTGDMLCIVTAVCYALHILTTGALTKHVDSIALGVWQLGVTAAIALVFSFCMETPQLPSTTASWTAVMALSILCSGVGFIVQTTAQKFTTPTHTGLIFSLEPIFAALFAILFLDETLTLRSYVGAATALAGVLVAELDWVKMLRKRKREASVECG</sequence>
<evidence type="ECO:0000256" key="2">
    <source>
        <dbReference type="ARBA" id="ARBA00007362"/>
    </source>
</evidence>
<dbReference type="PANTHER" id="PTHR42920:SF5">
    <property type="entry name" value="EAMA DOMAIN-CONTAINING PROTEIN"/>
    <property type="match status" value="1"/>
</dbReference>
<feature type="transmembrane region" description="Helical" evidence="7">
    <location>
        <begin position="149"/>
        <end position="167"/>
    </location>
</feature>
<dbReference type="OrthoDB" id="9804865at2"/>
<evidence type="ECO:0000256" key="5">
    <source>
        <dbReference type="ARBA" id="ARBA00022989"/>
    </source>
</evidence>
<evidence type="ECO:0000256" key="3">
    <source>
        <dbReference type="ARBA" id="ARBA00022475"/>
    </source>
</evidence>
<keyword evidence="6 7" id="KW-0472">Membrane</keyword>
<dbReference type="InterPro" id="IPR051258">
    <property type="entry name" value="Diverse_Substrate_Transporter"/>
</dbReference>
<evidence type="ECO:0000259" key="8">
    <source>
        <dbReference type="Pfam" id="PF00892"/>
    </source>
</evidence>
<dbReference type="GO" id="GO:0005886">
    <property type="term" value="C:plasma membrane"/>
    <property type="evidence" value="ECO:0007669"/>
    <property type="project" value="UniProtKB-SubCell"/>
</dbReference>
<keyword evidence="5 7" id="KW-1133">Transmembrane helix</keyword>
<dbReference type="Proteomes" id="UP000271031">
    <property type="component" value="Unassembled WGS sequence"/>
</dbReference>
<feature type="domain" description="EamA" evidence="8">
    <location>
        <begin position="145"/>
        <end position="277"/>
    </location>
</feature>
<keyword evidence="10" id="KW-1185">Reference proteome</keyword>
<dbReference type="SUPFAM" id="SSF103481">
    <property type="entry name" value="Multidrug resistance efflux transporter EmrE"/>
    <property type="match status" value="2"/>
</dbReference>
<dbReference type="InterPro" id="IPR000620">
    <property type="entry name" value="EamA_dom"/>
</dbReference>
<dbReference type="Pfam" id="PF00892">
    <property type="entry name" value="EamA"/>
    <property type="match status" value="2"/>
</dbReference>
<feature type="transmembrane region" description="Helical" evidence="7">
    <location>
        <begin position="262"/>
        <end position="283"/>
    </location>
</feature>
<accession>A0A3M8DNX0</accession>
<feature type="transmembrane region" description="Helical" evidence="7">
    <location>
        <begin position="174"/>
        <end position="193"/>
    </location>
</feature>
<protein>
    <submittedName>
        <fullName evidence="9">DMT family transporter</fullName>
    </submittedName>
</protein>
<keyword evidence="3" id="KW-1003">Cell membrane</keyword>
<feature type="domain" description="EamA" evidence="8">
    <location>
        <begin position="8"/>
        <end position="136"/>
    </location>
</feature>
<dbReference type="PANTHER" id="PTHR42920">
    <property type="entry name" value="OS03G0707200 PROTEIN-RELATED"/>
    <property type="match status" value="1"/>
</dbReference>
<evidence type="ECO:0000313" key="9">
    <source>
        <dbReference type="EMBL" id="RNB89793.1"/>
    </source>
</evidence>
<reference evidence="9 10" key="1">
    <citation type="submission" date="2018-10" db="EMBL/GenBank/DDBJ databases">
        <title>Phylogenomics of Brevibacillus.</title>
        <authorList>
            <person name="Dunlap C."/>
        </authorList>
    </citation>
    <scope>NUCLEOTIDE SEQUENCE [LARGE SCALE GENOMIC DNA]</scope>
    <source>
        <strain evidence="9 10">JCM 15716</strain>
    </source>
</reference>
<proteinExistence type="inferred from homology"/>
<dbReference type="AlphaFoldDB" id="A0A3M8DNX0"/>
<feature type="transmembrane region" description="Helical" evidence="7">
    <location>
        <begin position="236"/>
        <end position="256"/>
    </location>
</feature>
<dbReference type="InterPro" id="IPR037185">
    <property type="entry name" value="EmrE-like"/>
</dbReference>
<organism evidence="9 10">
    <name type="scientific">Brevibacillus fluminis</name>
    <dbReference type="NCBI Taxonomy" id="511487"/>
    <lineage>
        <taxon>Bacteria</taxon>
        <taxon>Bacillati</taxon>
        <taxon>Bacillota</taxon>
        <taxon>Bacilli</taxon>
        <taxon>Bacillales</taxon>
        <taxon>Paenibacillaceae</taxon>
        <taxon>Brevibacillus</taxon>
    </lineage>
</organism>
<evidence type="ECO:0000256" key="7">
    <source>
        <dbReference type="SAM" id="Phobius"/>
    </source>
</evidence>
<evidence type="ECO:0000256" key="4">
    <source>
        <dbReference type="ARBA" id="ARBA00022692"/>
    </source>
</evidence>
<name>A0A3M8DNX0_9BACL</name>
<feature type="transmembrane region" description="Helical" evidence="7">
    <location>
        <begin position="37"/>
        <end position="55"/>
    </location>
</feature>
<evidence type="ECO:0000256" key="1">
    <source>
        <dbReference type="ARBA" id="ARBA00004651"/>
    </source>
</evidence>
<comment type="similarity">
    <text evidence="2">Belongs to the EamA transporter family.</text>
</comment>
<feature type="transmembrane region" description="Helical" evidence="7">
    <location>
        <begin position="67"/>
        <end position="86"/>
    </location>
</feature>
<feature type="transmembrane region" description="Helical" evidence="7">
    <location>
        <begin position="92"/>
        <end position="112"/>
    </location>
</feature>
<feature type="transmembrane region" description="Helical" evidence="7">
    <location>
        <begin position="205"/>
        <end position="224"/>
    </location>
</feature>
<keyword evidence="4 7" id="KW-0812">Transmembrane</keyword>